<evidence type="ECO:0000313" key="6">
    <source>
        <dbReference type="Proteomes" id="UP000221165"/>
    </source>
</evidence>
<keyword evidence="1" id="KW-0540">Nuclease</keyword>
<dbReference type="GeneID" id="94427489"/>
<dbReference type="RefSeq" id="XP_067923743.1">
    <property type="nucleotide sequence ID" value="XM_068064278.1"/>
</dbReference>
<feature type="compositionally biased region" description="Basic and acidic residues" evidence="3">
    <location>
        <begin position="351"/>
        <end position="364"/>
    </location>
</feature>
<dbReference type="GO" id="GO:0008408">
    <property type="term" value="F:3'-5' exonuclease activity"/>
    <property type="evidence" value="ECO:0007669"/>
    <property type="project" value="InterPro"/>
</dbReference>
<dbReference type="AlphaFoldDB" id="A0A2C6L324"/>
<dbReference type="Pfam" id="PF01612">
    <property type="entry name" value="DNA_pol_A_exo1"/>
    <property type="match status" value="1"/>
</dbReference>
<evidence type="ECO:0000256" key="1">
    <source>
        <dbReference type="ARBA" id="ARBA00022722"/>
    </source>
</evidence>
<dbReference type="PANTHER" id="PTHR13620">
    <property type="entry name" value="3-5 EXONUCLEASE"/>
    <property type="match status" value="1"/>
</dbReference>
<dbReference type="OrthoDB" id="1920326at2759"/>
<dbReference type="GO" id="GO:0005737">
    <property type="term" value="C:cytoplasm"/>
    <property type="evidence" value="ECO:0007669"/>
    <property type="project" value="TreeGrafter"/>
</dbReference>
<feature type="region of interest" description="Disordered" evidence="3">
    <location>
        <begin position="53"/>
        <end position="87"/>
    </location>
</feature>
<keyword evidence="2" id="KW-0378">Hydrolase</keyword>
<evidence type="ECO:0000313" key="5">
    <source>
        <dbReference type="EMBL" id="PHJ22066.1"/>
    </source>
</evidence>
<dbReference type="SMART" id="SM00474">
    <property type="entry name" value="35EXOc"/>
    <property type="match status" value="1"/>
</dbReference>
<dbReference type="InterPro" id="IPR002562">
    <property type="entry name" value="3'-5'_exonuclease_dom"/>
</dbReference>
<comment type="caution">
    <text evidence="5">The sequence shown here is derived from an EMBL/GenBank/DDBJ whole genome shotgun (WGS) entry which is preliminary data.</text>
</comment>
<feature type="compositionally biased region" description="Polar residues" evidence="3">
    <location>
        <begin position="516"/>
        <end position="530"/>
    </location>
</feature>
<dbReference type="PANTHER" id="PTHR13620:SF104">
    <property type="entry name" value="EXONUCLEASE 3'-5' DOMAIN-CONTAINING PROTEIN 2"/>
    <property type="match status" value="1"/>
</dbReference>
<keyword evidence="5" id="KW-0269">Exonuclease</keyword>
<feature type="region of interest" description="Disordered" evidence="3">
    <location>
        <begin position="351"/>
        <end position="372"/>
    </location>
</feature>
<dbReference type="GO" id="GO:0003676">
    <property type="term" value="F:nucleic acid binding"/>
    <property type="evidence" value="ECO:0007669"/>
    <property type="project" value="InterPro"/>
</dbReference>
<feature type="domain" description="3'-5' exonuclease" evidence="4">
    <location>
        <begin position="114"/>
        <end position="328"/>
    </location>
</feature>
<dbReference type="EMBL" id="MIGC01001842">
    <property type="protein sequence ID" value="PHJ22066.1"/>
    <property type="molecule type" value="Genomic_DNA"/>
</dbReference>
<dbReference type="Gene3D" id="3.30.420.10">
    <property type="entry name" value="Ribonuclease H-like superfamily/Ribonuclease H"/>
    <property type="match status" value="1"/>
</dbReference>
<organism evidence="5 6">
    <name type="scientific">Cystoisospora suis</name>
    <dbReference type="NCBI Taxonomy" id="483139"/>
    <lineage>
        <taxon>Eukaryota</taxon>
        <taxon>Sar</taxon>
        <taxon>Alveolata</taxon>
        <taxon>Apicomplexa</taxon>
        <taxon>Conoidasida</taxon>
        <taxon>Coccidia</taxon>
        <taxon>Eucoccidiorida</taxon>
        <taxon>Eimeriorina</taxon>
        <taxon>Sarcocystidae</taxon>
        <taxon>Cystoisospora</taxon>
    </lineage>
</organism>
<feature type="compositionally biased region" description="Basic and acidic residues" evidence="3">
    <location>
        <begin position="71"/>
        <end position="87"/>
    </location>
</feature>
<dbReference type="GO" id="GO:0005634">
    <property type="term" value="C:nucleus"/>
    <property type="evidence" value="ECO:0007669"/>
    <property type="project" value="TreeGrafter"/>
</dbReference>
<dbReference type="InterPro" id="IPR036397">
    <property type="entry name" value="RNaseH_sf"/>
</dbReference>
<dbReference type="VEuPathDB" id="ToxoDB:CSUI_004083"/>
<keyword evidence="6" id="KW-1185">Reference proteome</keyword>
<gene>
    <name evidence="5" type="ORF">CSUI_004083</name>
</gene>
<evidence type="ECO:0000259" key="4">
    <source>
        <dbReference type="SMART" id="SM00474"/>
    </source>
</evidence>
<dbReference type="SUPFAM" id="SSF53098">
    <property type="entry name" value="Ribonuclease H-like"/>
    <property type="match status" value="1"/>
</dbReference>
<dbReference type="InterPro" id="IPR051132">
    <property type="entry name" value="3-5_Exonuclease_domain"/>
</dbReference>
<protein>
    <submittedName>
        <fullName evidence="5">3-5 exonuclease domain-containing protein</fullName>
    </submittedName>
</protein>
<evidence type="ECO:0000256" key="2">
    <source>
        <dbReference type="ARBA" id="ARBA00022801"/>
    </source>
</evidence>
<proteinExistence type="predicted"/>
<dbReference type="GO" id="GO:0006139">
    <property type="term" value="P:nucleobase-containing compound metabolic process"/>
    <property type="evidence" value="ECO:0007669"/>
    <property type="project" value="InterPro"/>
</dbReference>
<sequence>MRLLLKRFYRCEGIEKQSFFLKDLSMDQRRFFRTWMKRKKKFQEIEKVDEAPVHSLESHETSSNPPLEASWKGKKDRESSQESTKVRNGEERGIFSICPLQLKRLPQAKFTGRLIVVRNVEDDRAACEALLQSARSETSRKSSASSFSSPKREDEELLLGYDSEHEPTGSFLDSPSLSSLASLSLFSSSSPRPPLSLIQLSSGTSLACIWQLRHLGGLPRHLVSLLVREDIRKITQGASSEVRALQTEFGIAPRNFMCLHAAAISLGCVNHSRSLQALSGIFLGKYVDKALQLSHWSKKELSQEELIYAATDAYVSRQVLLGMRKKHSPLGGREDTYMKLIERQARVDGLLHEKDDKNEGKDPEGEGSMSTMSAKVERKISMPLDHRPPNCGDPTRPPRRDDVLRKIENFSGCLQVDKIPHKAGIMEETSEKERPSTVHSVDRVEERRALSEGVTAFLSDGDNKTEEVEGNFLEERDTHAGGEVMIKPSRLCREWREGRTTHDPLAQGIATLSLPETQANVSPSASTACRSSEGDTESIQMSVDQRGMGGEQERCFSVGTSRPERRKSSLSVEYCSQLKALCLEKGWKLNCDRLESSRTGFKSVFSVNCGRSGQWTAKSKIAHTTLRAAQNDAAEQLLSSLKARHS</sequence>
<reference evidence="5 6" key="1">
    <citation type="journal article" date="2017" name="Int. J. Parasitol.">
        <title>The genome of the protozoan parasite Cystoisospora suis and a reverse vaccinology approach to identify vaccine candidates.</title>
        <authorList>
            <person name="Palmieri N."/>
            <person name="Shrestha A."/>
            <person name="Ruttkowski B."/>
            <person name="Beck T."/>
            <person name="Vogl C."/>
            <person name="Tomley F."/>
            <person name="Blake D.P."/>
            <person name="Joachim A."/>
        </authorList>
    </citation>
    <scope>NUCLEOTIDE SEQUENCE [LARGE SCALE GENOMIC DNA]</scope>
    <source>
        <strain evidence="5 6">Wien I</strain>
    </source>
</reference>
<dbReference type="Proteomes" id="UP000221165">
    <property type="component" value="Unassembled WGS sequence"/>
</dbReference>
<feature type="region of interest" description="Disordered" evidence="3">
    <location>
        <begin position="516"/>
        <end position="537"/>
    </location>
</feature>
<accession>A0A2C6L324</accession>
<evidence type="ECO:0000256" key="3">
    <source>
        <dbReference type="SAM" id="MobiDB-lite"/>
    </source>
</evidence>
<name>A0A2C6L324_9APIC</name>
<dbReference type="InterPro" id="IPR012337">
    <property type="entry name" value="RNaseH-like_sf"/>
</dbReference>